<dbReference type="Proteomes" id="UP000477911">
    <property type="component" value="Unassembled WGS sequence"/>
</dbReference>
<gene>
    <name evidence="1" type="ORF">GR170_05810</name>
</gene>
<organism evidence="1 2">
    <name type="scientific">Pseudooceanicola albus</name>
    <dbReference type="NCBI Taxonomy" id="2692189"/>
    <lineage>
        <taxon>Bacteria</taxon>
        <taxon>Pseudomonadati</taxon>
        <taxon>Pseudomonadota</taxon>
        <taxon>Alphaproteobacteria</taxon>
        <taxon>Rhodobacterales</taxon>
        <taxon>Paracoccaceae</taxon>
        <taxon>Pseudooceanicola</taxon>
    </lineage>
</organism>
<reference evidence="1 2" key="1">
    <citation type="submission" date="2019-12" db="EMBL/GenBank/DDBJ databases">
        <authorList>
            <person name="Li M."/>
        </authorList>
    </citation>
    <scope>NUCLEOTIDE SEQUENCE [LARGE SCALE GENOMIC DNA]</scope>
    <source>
        <strain evidence="1 2">GBMRC 2024</strain>
    </source>
</reference>
<name>A0A6L7FZ10_9RHOB</name>
<dbReference type="AlphaFoldDB" id="A0A6L7FZ10"/>
<accession>A0A6L7FZ10</accession>
<evidence type="ECO:0000313" key="1">
    <source>
        <dbReference type="EMBL" id="MXN17344.1"/>
    </source>
</evidence>
<comment type="caution">
    <text evidence="1">The sequence shown here is derived from an EMBL/GenBank/DDBJ whole genome shotgun (WGS) entry which is preliminary data.</text>
</comment>
<dbReference type="EMBL" id="WUMU01000004">
    <property type="protein sequence ID" value="MXN17344.1"/>
    <property type="molecule type" value="Genomic_DNA"/>
</dbReference>
<dbReference type="RefSeq" id="WP_160892587.1">
    <property type="nucleotide sequence ID" value="NZ_WUMU01000004.1"/>
</dbReference>
<sequence>MSISDLSLRKALKLSFADQVLLRGELRTFIRAERNRENGANQGGGDFYGPFWRDAKQHALGLGDLSTDTEARIEANPRRANLYPQLRDGFLLWWGQRRRWTNAPYEQGARHFGRVELHETGISITVENLLSVVDGRGDEYFVYPYFFHTPVISDEAASIALWVCSQALPRVSAQQIRVLDVMRGTTFSLDRNPLAGDERTTFCAMLNRVVSEYEALIDE</sequence>
<keyword evidence="2" id="KW-1185">Reference proteome</keyword>
<proteinExistence type="predicted"/>
<protein>
    <submittedName>
        <fullName evidence="1">Uncharacterized protein</fullName>
    </submittedName>
</protein>
<evidence type="ECO:0000313" key="2">
    <source>
        <dbReference type="Proteomes" id="UP000477911"/>
    </source>
</evidence>